<dbReference type="AlphaFoldDB" id="A0A5S9Q842"/>
<name>A0A5S9Q842_9GAMM</name>
<proteinExistence type="predicted"/>
<dbReference type="EMBL" id="CACSII010000017">
    <property type="protein sequence ID" value="CAA0113214.1"/>
    <property type="molecule type" value="Genomic_DNA"/>
</dbReference>
<dbReference type="OrthoDB" id="5740017at2"/>
<reference evidence="1 2" key="1">
    <citation type="submission" date="2019-11" db="EMBL/GenBank/DDBJ databases">
        <authorList>
            <person name="Holert J."/>
        </authorList>
    </citation>
    <scope>NUCLEOTIDE SEQUENCE [LARGE SCALE GENOMIC DNA]</scope>
    <source>
        <strain evidence="1">BC5_2</strain>
    </source>
</reference>
<evidence type="ECO:0000313" key="2">
    <source>
        <dbReference type="Proteomes" id="UP000434580"/>
    </source>
</evidence>
<evidence type="ECO:0000313" key="1">
    <source>
        <dbReference type="EMBL" id="CAA0113214.1"/>
    </source>
</evidence>
<protein>
    <submittedName>
        <fullName evidence="1">Uncharacterized protein</fullName>
    </submittedName>
</protein>
<organism evidence="1 2">
    <name type="scientific">BD1-7 clade bacterium</name>
    <dbReference type="NCBI Taxonomy" id="2029982"/>
    <lineage>
        <taxon>Bacteria</taxon>
        <taxon>Pseudomonadati</taxon>
        <taxon>Pseudomonadota</taxon>
        <taxon>Gammaproteobacteria</taxon>
        <taxon>Cellvibrionales</taxon>
        <taxon>Spongiibacteraceae</taxon>
        <taxon>BD1-7 clade</taxon>
    </lineage>
</organism>
<sequence>MSQQFHNTINQHTAALGWTTDAEGEDLISLLFDMGEGRSQRVVIAHHDLGNGTQIVEVSSAVLKMDGLPNHHLGTEMATMLLKENAQKPFSNWAIDGEGETAHLVATSRWLLSDLDKEELHHAVVIVAGMADRLEEQLGVDHF</sequence>
<dbReference type="Gene3D" id="3.30.1460.10">
    <property type="match status" value="1"/>
</dbReference>
<gene>
    <name evidence="1" type="ORF">DPBNPPHM_01635</name>
</gene>
<dbReference type="SUPFAM" id="SSF69635">
    <property type="entry name" value="Type III secretory system chaperone-like"/>
    <property type="match status" value="1"/>
</dbReference>
<dbReference type="Proteomes" id="UP000434580">
    <property type="component" value="Unassembled WGS sequence"/>
</dbReference>
<accession>A0A5S9Q842</accession>